<evidence type="ECO:0000313" key="7">
    <source>
        <dbReference type="Proteomes" id="UP000326912"/>
    </source>
</evidence>
<feature type="signal peptide" evidence="4">
    <location>
        <begin position="1"/>
        <end position="30"/>
    </location>
</feature>
<evidence type="ECO:0000256" key="1">
    <source>
        <dbReference type="ARBA" id="ARBA00010062"/>
    </source>
</evidence>
<evidence type="ECO:0000313" key="6">
    <source>
        <dbReference type="EMBL" id="GER87382.1"/>
    </source>
</evidence>
<feature type="compositionally biased region" description="Basic and acidic residues" evidence="3">
    <location>
        <begin position="407"/>
        <end position="420"/>
    </location>
</feature>
<evidence type="ECO:0000256" key="2">
    <source>
        <dbReference type="ARBA" id="ARBA00022729"/>
    </source>
</evidence>
<dbReference type="SUPFAM" id="SSF53822">
    <property type="entry name" value="Periplasmic binding protein-like I"/>
    <property type="match status" value="1"/>
</dbReference>
<keyword evidence="7" id="KW-1185">Reference proteome</keyword>
<gene>
    <name evidence="6" type="ORF">KDW_15440</name>
</gene>
<dbReference type="RefSeq" id="WP_162005032.1">
    <property type="nucleotide sequence ID" value="NZ_BKZW01000001.1"/>
</dbReference>
<organism evidence="6 7">
    <name type="scientific">Dictyobacter vulcani</name>
    <dbReference type="NCBI Taxonomy" id="2607529"/>
    <lineage>
        <taxon>Bacteria</taxon>
        <taxon>Bacillati</taxon>
        <taxon>Chloroflexota</taxon>
        <taxon>Ktedonobacteria</taxon>
        <taxon>Ktedonobacterales</taxon>
        <taxon>Dictyobacteraceae</taxon>
        <taxon>Dictyobacter</taxon>
    </lineage>
</organism>
<feature type="domain" description="Leucine-binding protein" evidence="5">
    <location>
        <begin position="41"/>
        <end position="391"/>
    </location>
</feature>
<keyword evidence="2 4" id="KW-0732">Signal</keyword>
<dbReference type="AlphaFoldDB" id="A0A5J4KK39"/>
<dbReference type="InterPro" id="IPR028082">
    <property type="entry name" value="Peripla_BP_I"/>
</dbReference>
<evidence type="ECO:0000256" key="4">
    <source>
        <dbReference type="SAM" id="SignalP"/>
    </source>
</evidence>
<accession>A0A5J4KK39</accession>
<dbReference type="Pfam" id="PF13458">
    <property type="entry name" value="Peripla_BP_6"/>
    <property type="match status" value="1"/>
</dbReference>
<feature type="chain" id="PRO_5023819866" description="Leucine-binding protein domain-containing protein" evidence="4">
    <location>
        <begin position="31"/>
        <end position="438"/>
    </location>
</feature>
<dbReference type="CDD" id="cd06338">
    <property type="entry name" value="PBP1_ABC_ligand_binding-like"/>
    <property type="match status" value="1"/>
</dbReference>
<protein>
    <recommendedName>
        <fullName evidence="5">Leucine-binding protein domain-containing protein</fullName>
    </recommendedName>
</protein>
<proteinExistence type="inferred from homology"/>
<comment type="caution">
    <text evidence="6">The sequence shown here is derived from an EMBL/GenBank/DDBJ whole genome shotgun (WGS) entry which is preliminary data.</text>
</comment>
<dbReference type="EMBL" id="BKZW01000001">
    <property type="protein sequence ID" value="GER87382.1"/>
    <property type="molecule type" value="Genomic_DNA"/>
</dbReference>
<dbReference type="Gene3D" id="3.40.50.2300">
    <property type="match status" value="2"/>
</dbReference>
<dbReference type="Proteomes" id="UP000326912">
    <property type="component" value="Unassembled WGS sequence"/>
</dbReference>
<comment type="similarity">
    <text evidence="1">Belongs to the leucine-binding protein family.</text>
</comment>
<reference evidence="6 7" key="1">
    <citation type="submission" date="2019-10" db="EMBL/GenBank/DDBJ databases">
        <title>Dictyobacter vulcani sp. nov., within the class Ktedonobacteria, isolated from soil of volcanic Mt. Zao.</title>
        <authorList>
            <person name="Zheng Y."/>
            <person name="Wang C.M."/>
            <person name="Sakai Y."/>
            <person name="Abe K."/>
            <person name="Yokota A."/>
            <person name="Yabe S."/>
        </authorList>
    </citation>
    <scope>NUCLEOTIDE SEQUENCE [LARGE SCALE GENOMIC DNA]</scope>
    <source>
        <strain evidence="6 7">W12</strain>
    </source>
</reference>
<feature type="compositionally biased region" description="Polar residues" evidence="3">
    <location>
        <begin position="429"/>
        <end position="438"/>
    </location>
</feature>
<dbReference type="InterPro" id="IPR051010">
    <property type="entry name" value="BCAA_transport"/>
</dbReference>
<evidence type="ECO:0000256" key="3">
    <source>
        <dbReference type="SAM" id="MobiDB-lite"/>
    </source>
</evidence>
<dbReference type="PANTHER" id="PTHR30483:SF37">
    <property type="entry name" value="ABC TRANSPORTER SUBSTRATE-BINDING PROTEIN"/>
    <property type="match status" value="1"/>
</dbReference>
<dbReference type="PROSITE" id="PS51257">
    <property type="entry name" value="PROKAR_LIPOPROTEIN"/>
    <property type="match status" value="1"/>
</dbReference>
<feature type="region of interest" description="Disordered" evidence="3">
    <location>
        <begin position="406"/>
        <end position="438"/>
    </location>
</feature>
<dbReference type="PANTHER" id="PTHR30483">
    <property type="entry name" value="LEUCINE-SPECIFIC-BINDING PROTEIN"/>
    <property type="match status" value="1"/>
</dbReference>
<name>A0A5J4KK39_9CHLR</name>
<evidence type="ECO:0000259" key="5">
    <source>
        <dbReference type="Pfam" id="PF13458"/>
    </source>
</evidence>
<dbReference type="InterPro" id="IPR028081">
    <property type="entry name" value="Leu-bd"/>
</dbReference>
<sequence length="438" mass="47360">MSTHPFRGFGKTVECFVILLLLLGSLSACTDSGTTANGQNPIKIGYSASLTGSFANDGKALEQGFQLWRDQVNQHGGLLGRQVQLIGHDDQSLPAQVKTNYINLITKDHVDLLLGPYSSLLTMPAVAVTNAHQRVLFAPTGNAPGVFKKHYHNYFVTVPPSQDYLRTFAYFILSLPQAMRPQTVAYVSVDSPFAVPQVAAAKQILGNYMQTVYAPEPYKANSNVTPIAQQVAHSQADVVILGTSGLGDSVSFTKAFKALHYNPKAIVETSGPNENIQYLNGVGGPSTAEGIFVPDTGWYPGATTYQSDTFAQAYIAKYGGAIQDISSTTAKAFAAAQVLEQAVSQTQSLDDAKLAQLLHSGTFDSLQGPIRFNADGANQIGTLNMFQWINGKLVLVYPVNNAQENPEYPKKNFNRAEGRVRSGFPPFYSPSSKKTLQH</sequence>